<keyword evidence="1" id="KW-0812">Transmembrane</keyword>
<proteinExistence type="predicted"/>
<feature type="transmembrane region" description="Helical" evidence="1">
    <location>
        <begin position="127"/>
        <end position="148"/>
    </location>
</feature>
<evidence type="ECO:0000313" key="3">
    <source>
        <dbReference type="Proteomes" id="UP000298138"/>
    </source>
</evidence>
<evidence type="ECO:0000256" key="1">
    <source>
        <dbReference type="SAM" id="Phobius"/>
    </source>
</evidence>
<evidence type="ECO:0000313" key="2">
    <source>
        <dbReference type="EMBL" id="TGZ77858.1"/>
    </source>
</evidence>
<organism evidence="2 3">
    <name type="scientific">Ascodesmis nigricans</name>
    <dbReference type="NCBI Taxonomy" id="341454"/>
    <lineage>
        <taxon>Eukaryota</taxon>
        <taxon>Fungi</taxon>
        <taxon>Dikarya</taxon>
        <taxon>Ascomycota</taxon>
        <taxon>Pezizomycotina</taxon>
        <taxon>Pezizomycetes</taxon>
        <taxon>Pezizales</taxon>
        <taxon>Ascodesmidaceae</taxon>
        <taxon>Ascodesmis</taxon>
    </lineage>
</organism>
<accession>A0A4S2MRM5</accession>
<gene>
    <name evidence="2" type="ORF">EX30DRAFT_175863</name>
</gene>
<keyword evidence="1" id="KW-1133">Transmembrane helix</keyword>
<name>A0A4S2MRM5_9PEZI</name>
<reference evidence="2 3" key="1">
    <citation type="submission" date="2019-04" db="EMBL/GenBank/DDBJ databases">
        <title>Comparative genomics and transcriptomics to analyze fruiting body development in filamentous ascomycetes.</title>
        <authorList>
            <consortium name="DOE Joint Genome Institute"/>
            <person name="Lutkenhaus R."/>
            <person name="Traeger S."/>
            <person name="Breuer J."/>
            <person name="Kuo A."/>
            <person name="Lipzen A."/>
            <person name="Pangilinan J."/>
            <person name="Dilworth D."/>
            <person name="Sandor L."/>
            <person name="Poggeler S."/>
            <person name="Barry K."/>
            <person name="Grigoriev I.V."/>
            <person name="Nowrousian M."/>
        </authorList>
    </citation>
    <scope>NUCLEOTIDE SEQUENCE [LARGE SCALE GENOMIC DNA]</scope>
    <source>
        <strain evidence="2 3">CBS 389.68</strain>
    </source>
</reference>
<dbReference type="Proteomes" id="UP000298138">
    <property type="component" value="Unassembled WGS sequence"/>
</dbReference>
<keyword evidence="3" id="KW-1185">Reference proteome</keyword>
<dbReference type="AlphaFoldDB" id="A0A4S2MRM5"/>
<dbReference type="InParanoid" id="A0A4S2MRM5"/>
<dbReference type="EMBL" id="ML220148">
    <property type="protein sequence ID" value="TGZ77858.1"/>
    <property type="molecule type" value="Genomic_DNA"/>
</dbReference>
<keyword evidence="1" id="KW-0472">Membrane</keyword>
<sequence length="181" mass="20093">MCTTIQDDTEFSRICDSEQLHITPAHHHDIRSVLLAPLLRLASPSLPYRPPTLENPLHAQPALPPTPSSTYPLSPPLPGSVPFYSPRQSPPFHWPSSSLHNTRAPGHSHAILVIDNTRTRRLMPVHFLLLVFSVFFFVIVFGLGYFVVRLGLQYNTCLLLESTWRKMVRGAVPGGGSLGAN</sequence>
<protein>
    <submittedName>
        <fullName evidence="2">Uncharacterized protein</fullName>
    </submittedName>
</protein>